<comment type="caution">
    <text evidence="7">The sequence shown here is derived from an EMBL/GenBank/DDBJ whole genome shotgun (WGS) entry which is preliminary data.</text>
</comment>
<sequence>MPDHDLSGSSRAITAVYIQGPVTLAPLDPAWIQTPETVITLSRRIHETGAKMVDMGNENRRIKVKVVHNGTDIFFFYQWDESTPNVTVNDYSLFADAFAMEIPLITEVSPIWMGAKDKPVNIIYWRADLARPENIVGGGIGTTQISSDTESQNIRHYQNWANGVWTVIITRPMTTASHNQVSFVRSATYRLALANWKGGSDAERGGNKIISDWLYLFIK</sequence>
<keyword evidence="8" id="KW-1185">Reference proteome</keyword>
<evidence type="ECO:0000256" key="2">
    <source>
        <dbReference type="ARBA" id="ARBA00022617"/>
    </source>
</evidence>
<protein>
    <recommendedName>
        <fullName evidence="6">Cytochrome c-552/DMSO reductase-like haem-binding domain-containing protein</fullName>
    </recommendedName>
</protein>
<gene>
    <name evidence="7" type="ORF">BIY37_06885</name>
</gene>
<evidence type="ECO:0000256" key="5">
    <source>
        <dbReference type="ARBA" id="ARBA00023004"/>
    </source>
</evidence>
<dbReference type="GO" id="GO:0046872">
    <property type="term" value="F:metal ion binding"/>
    <property type="evidence" value="ECO:0007669"/>
    <property type="project" value="UniProtKB-KW"/>
</dbReference>
<name>A0A1V6M019_9BACT</name>
<keyword evidence="4" id="KW-0249">Electron transport</keyword>
<dbReference type="Pfam" id="PF09459">
    <property type="entry name" value="EB_dh"/>
    <property type="match status" value="2"/>
</dbReference>
<dbReference type="RefSeq" id="WP_070067087.1">
    <property type="nucleotide sequence ID" value="NZ_MJUW02000075.1"/>
</dbReference>
<evidence type="ECO:0000256" key="1">
    <source>
        <dbReference type="ARBA" id="ARBA00022448"/>
    </source>
</evidence>
<dbReference type="GO" id="GO:0020037">
    <property type="term" value="F:heme binding"/>
    <property type="evidence" value="ECO:0007669"/>
    <property type="project" value="InterPro"/>
</dbReference>
<keyword evidence="1" id="KW-0813">Transport</keyword>
<evidence type="ECO:0000256" key="3">
    <source>
        <dbReference type="ARBA" id="ARBA00022723"/>
    </source>
</evidence>
<dbReference type="EMBL" id="MJUW02000075">
    <property type="protein sequence ID" value="OQD45764.1"/>
    <property type="molecule type" value="Genomic_DNA"/>
</dbReference>
<organism evidence="7 8">
    <name type="scientific">Candidatus Brocadia sapporoensis</name>
    <dbReference type="NCBI Taxonomy" id="392547"/>
    <lineage>
        <taxon>Bacteria</taxon>
        <taxon>Pseudomonadati</taxon>
        <taxon>Planctomycetota</taxon>
        <taxon>Candidatus Brocadiia</taxon>
        <taxon>Candidatus Brocadiales</taxon>
        <taxon>Candidatus Brocadiaceae</taxon>
        <taxon>Candidatus Brocadia</taxon>
    </lineage>
</organism>
<feature type="domain" description="Cytochrome c-552/DMSO reductase-like haem-binding" evidence="6">
    <location>
        <begin position="144"/>
        <end position="207"/>
    </location>
</feature>
<proteinExistence type="predicted"/>
<keyword evidence="2" id="KW-0349">Heme</keyword>
<keyword evidence="5" id="KW-0408">Iron</keyword>
<dbReference type="InterPro" id="IPR019020">
    <property type="entry name" value="Cyt-c552/DMSO_Rdtase_haem-bd"/>
</dbReference>
<dbReference type="Gene3D" id="2.60.40.1190">
    <property type="match status" value="1"/>
</dbReference>
<keyword evidence="3" id="KW-0479">Metal-binding</keyword>
<dbReference type="Proteomes" id="UP000242219">
    <property type="component" value="Unassembled WGS sequence"/>
</dbReference>
<accession>A0A1V6M019</accession>
<dbReference type="AlphaFoldDB" id="A0A1V6M019"/>
<evidence type="ECO:0000259" key="6">
    <source>
        <dbReference type="Pfam" id="PF09459"/>
    </source>
</evidence>
<reference evidence="7 8" key="1">
    <citation type="journal article" date="2016" name="Genome Announc.">
        <title>Draft Genome Sequence of the Anaerobic Ammonium-Oxidizing Bacterium 'Candidatus Brocadia sp. 40'.</title>
        <authorList>
            <person name="Ali M."/>
            <person name="Haroon M.F."/>
            <person name="Narita Y."/>
            <person name="Zhang L."/>
            <person name="Rangel Shaw D."/>
            <person name="Okabe S."/>
            <person name="Saikaly P.E."/>
        </authorList>
    </citation>
    <scope>NUCLEOTIDE SEQUENCE [LARGE SCALE GENOMIC DNA]</scope>
    <source>
        <strain evidence="7 8">40</strain>
    </source>
</reference>
<evidence type="ECO:0000313" key="7">
    <source>
        <dbReference type="EMBL" id="OQD45764.1"/>
    </source>
</evidence>
<feature type="domain" description="Cytochrome c-552/DMSO reductase-like haem-binding" evidence="6">
    <location>
        <begin position="28"/>
        <end position="138"/>
    </location>
</feature>
<evidence type="ECO:0000256" key="4">
    <source>
        <dbReference type="ARBA" id="ARBA00022982"/>
    </source>
</evidence>
<evidence type="ECO:0000313" key="8">
    <source>
        <dbReference type="Proteomes" id="UP000242219"/>
    </source>
</evidence>